<protein>
    <recommendedName>
        <fullName evidence="3">Porin</fullName>
    </recommendedName>
</protein>
<gene>
    <name evidence="1" type="ORF">DNFV4_02936</name>
</gene>
<dbReference type="Proteomes" id="UP001179121">
    <property type="component" value="Chromosome"/>
</dbReference>
<organism evidence="1 2">
    <name type="scientific">Nitrospira tepida</name>
    <dbReference type="NCBI Taxonomy" id="2973512"/>
    <lineage>
        <taxon>Bacteria</taxon>
        <taxon>Pseudomonadati</taxon>
        <taxon>Nitrospirota</taxon>
        <taxon>Nitrospiria</taxon>
        <taxon>Nitrospirales</taxon>
        <taxon>Nitrospiraceae</taxon>
        <taxon>Nitrospira</taxon>
    </lineage>
</organism>
<dbReference type="KEGG" id="nti:DNFV4_02936"/>
<dbReference type="RefSeq" id="WP_289269228.1">
    <property type="nucleotide sequence ID" value="NZ_OX365700.1"/>
</dbReference>
<evidence type="ECO:0000313" key="1">
    <source>
        <dbReference type="EMBL" id="CAI4032506.1"/>
    </source>
</evidence>
<reference evidence="1" key="1">
    <citation type="submission" date="2022-10" db="EMBL/GenBank/DDBJ databases">
        <authorList>
            <person name="Koch H."/>
        </authorList>
    </citation>
    <scope>NUCLEOTIDE SEQUENCE</scope>
    <source>
        <strain evidence="1">DNF</strain>
    </source>
</reference>
<dbReference type="AlphaFoldDB" id="A0AA86T6E7"/>
<proteinExistence type="predicted"/>
<evidence type="ECO:0000313" key="2">
    <source>
        <dbReference type="Proteomes" id="UP001179121"/>
    </source>
</evidence>
<name>A0AA86T6E7_9BACT</name>
<dbReference type="EMBL" id="OX365700">
    <property type="protein sequence ID" value="CAI4032506.1"/>
    <property type="molecule type" value="Genomic_DNA"/>
</dbReference>
<evidence type="ECO:0008006" key="3">
    <source>
        <dbReference type="Google" id="ProtNLM"/>
    </source>
</evidence>
<sequence>MPARMAPTADPEDVAAQRIRLFCLLALLGALLTPSQARAFGPSSHLSSLAPRTLSPTIERGATAPSSWFSDLVNHTTITTTSVTLVSPFFRLKDLRPDSEMPGSNGLRSSSLLLSGKFVAESELSRNLPGSAASIRGETSDQRMMRFALMSAAGSIRYGLAYRLAGKEFVSAPDQQVKELWGEWSHGHARLRTSVGEFSNNVDADPARPRTIQTQGALMLTYARPSWPEFSLSYARSLIEGSGTVTGLVPQKSLADRLEGAVSIARPNWNARLSSSYVVTNDQLASGADTVSYVQMLSGTFRPLAPVTLTSVLMYRSDVQEWTGVRIHQPMASLSLNYDCTARVRLSALGGYGSTRSSDGLIEHETLNSKGILTWHPLDTRIAQVSFETGYSRTTVNGTVPMITEDLSGLLKLKLTTF</sequence>
<accession>A0AA86T6E7</accession>
<keyword evidence="2" id="KW-1185">Reference proteome</keyword>